<keyword evidence="2" id="KW-0963">Cytoplasm</keyword>
<dbReference type="SUPFAM" id="SSF46894">
    <property type="entry name" value="C-terminal effector domain of the bipartite response regulators"/>
    <property type="match status" value="1"/>
</dbReference>
<dbReference type="FunFam" id="1.10.10.10:FF:000099">
    <property type="entry name" value="Two-component system response regulator TorR"/>
    <property type="match status" value="1"/>
</dbReference>
<keyword evidence="7" id="KW-0804">Transcription</keyword>
<evidence type="ECO:0000256" key="2">
    <source>
        <dbReference type="ARBA" id="ARBA00022490"/>
    </source>
</evidence>
<dbReference type="PROSITE" id="PS51755">
    <property type="entry name" value="OMPR_PHOB"/>
    <property type="match status" value="1"/>
</dbReference>
<dbReference type="EMBL" id="NKHF01000008">
    <property type="protein sequence ID" value="PCK33337.1"/>
    <property type="molecule type" value="Genomic_DNA"/>
</dbReference>
<dbReference type="GO" id="GO:0006355">
    <property type="term" value="P:regulation of DNA-templated transcription"/>
    <property type="evidence" value="ECO:0007669"/>
    <property type="project" value="InterPro"/>
</dbReference>
<dbReference type="InterPro" id="IPR039420">
    <property type="entry name" value="WalR-like"/>
</dbReference>
<feature type="domain" description="OmpR/PhoB-type" evidence="11">
    <location>
        <begin position="128"/>
        <end position="227"/>
    </location>
</feature>
<dbReference type="AlphaFoldDB" id="A0A2A5JVG8"/>
<evidence type="ECO:0000313" key="12">
    <source>
        <dbReference type="EMBL" id="PCK33337.1"/>
    </source>
</evidence>
<dbReference type="Gene3D" id="3.40.50.2300">
    <property type="match status" value="1"/>
</dbReference>
<dbReference type="CDD" id="cd00383">
    <property type="entry name" value="trans_reg_C"/>
    <property type="match status" value="1"/>
</dbReference>
<dbReference type="PROSITE" id="PS50110">
    <property type="entry name" value="RESPONSE_REGULATORY"/>
    <property type="match status" value="1"/>
</dbReference>
<dbReference type="GO" id="GO:0005829">
    <property type="term" value="C:cytosol"/>
    <property type="evidence" value="ECO:0007669"/>
    <property type="project" value="TreeGrafter"/>
</dbReference>
<dbReference type="Gene3D" id="1.10.10.10">
    <property type="entry name" value="Winged helix-like DNA-binding domain superfamily/Winged helix DNA-binding domain"/>
    <property type="match status" value="1"/>
</dbReference>
<evidence type="ECO:0000259" key="10">
    <source>
        <dbReference type="PROSITE" id="PS50110"/>
    </source>
</evidence>
<reference evidence="13" key="1">
    <citation type="journal article" date="2019" name="Genome Announc.">
        <title>Draft Genome Sequence of Pseudoalteromonas piscicida Strain 36Y ROTHPW, an Hypersaline Seawater Isolate from the South Coast of Sonora, Mexico.</title>
        <authorList>
            <person name="Sanchez-Diaz R."/>
            <person name="Molina-Garza Z.J."/>
            <person name="Cruz-Suarez L.E."/>
            <person name="Selvin J."/>
            <person name="Kiran G.S."/>
            <person name="Ibarra-Gamez J.C."/>
            <person name="Gomez-Gil B."/>
            <person name="Galaviz-Silva L."/>
        </authorList>
    </citation>
    <scope>NUCLEOTIDE SEQUENCE [LARGE SCALE GENOMIC DNA]</scope>
    <source>
        <strain evidence="13">36Y_RITHPW</strain>
    </source>
</reference>
<evidence type="ECO:0000256" key="8">
    <source>
        <dbReference type="PROSITE-ProRule" id="PRU00169"/>
    </source>
</evidence>
<keyword evidence="4" id="KW-0902">Two-component regulatory system</keyword>
<feature type="domain" description="Response regulatory" evidence="10">
    <location>
        <begin position="3"/>
        <end position="115"/>
    </location>
</feature>
<comment type="subcellular location">
    <subcellularLocation>
        <location evidence="1">Cytoplasm</location>
    </subcellularLocation>
</comment>
<feature type="DNA-binding region" description="OmpR/PhoB-type" evidence="9">
    <location>
        <begin position="128"/>
        <end position="227"/>
    </location>
</feature>
<evidence type="ECO:0000256" key="1">
    <source>
        <dbReference type="ARBA" id="ARBA00004496"/>
    </source>
</evidence>
<evidence type="ECO:0000256" key="7">
    <source>
        <dbReference type="ARBA" id="ARBA00023163"/>
    </source>
</evidence>
<dbReference type="GO" id="GO:0000156">
    <property type="term" value="F:phosphorelay response regulator activity"/>
    <property type="evidence" value="ECO:0007669"/>
    <property type="project" value="TreeGrafter"/>
</dbReference>
<evidence type="ECO:0000313" key="13">
    <source>
        <dbReference type="Proteomes" id="UP000228621"/>
    </source>
</evidence>
<name>A0A2A5JVG8_PSEO7</name>
<dbReference type="PANTHER" id="PTHR48111:SF40">
    <property type="entry name" value="PHOSPHATE REGULON TRANSCRIPTIONAL REGULATORY PROTEIN PHOB"/>
    <property type="match status" value="1"/>
</dbReference>
<comment type="caution">
    <text evidence="12">The sequence shown here is derived from an EMBL/GenBank/DDBJ whole genome shotgun (WGS) entry which is preliminary data.</text>
</comment>
<organism evidence="12 13">
    <name type="scientific">Pseudoalteromonas piscicida</name>
    <dbReference type="NCBI Taxonomy" id="43662"/>
    <lineage>
        <taxon>Bacteria</taxon>
        <taxon>Pseudomonadati</taxon>
        <taxon>Pseudomonadota</taxon>
        <taxon>Gammaproteobacteria</taxon>
        <taxon>Alteromonadales</taxon>
        <taxon>Pseudoalteromonadaceae</taxon>
        <taxon>Pseudoalteromonas</taxon>
    </lineage>
</organism>
<proteinExistence type="predicted"/>
<evidence type="ECO:0000256" key="5">
    <source>
        <dbReference type="ARBA" id="ARBA00023015"/>
    </source>
</evidence>
<accession>A0A2A5JVG8</accession>
<evidence type="ECO:0000256" key="9">
    <source>
        <dbReference type="PROSITE-ProRule" id="PRU01091"/>
    </source>
</evidence>
<keyword evidence="3 8" id="KW-0597">Phosphoprotein</keyword>
<dbReference type="InterPro" id="IPR001867">
    <property type="entry name" value="OmpR/PhoB-type_DNA-bd"/>
</dbReference>
<dbReference type="GO" id="GO:0000976">
    <property type="term" value="F:transcription cis-regulatory region binding"/>
    <property type="evidence" value="ECO:0007669"/>
    <property type="project" value="TreeGrafter"/>
</dbReference>
<evidence type="ECO:0000256" key="4">
    <source>
        <dbReference type="ARBA" id="ARBA00023012"/>
    </source>
</evidence>
<dbReference type="InterPro" id="IPR011006">
    <property type="entry name" value="CheY-like_superfamily"/>
</dbReference>
<gene>
    <name evidence="12" type="ORF">CEX98_02240</name>
</gene>
<dbReference type="SMART" id="SM00862">
    <property type="entry name" value="Trans_reg_C"/>
    <property type="match status" value="1"/>
</dbReference>
<dbReference type="OrthoDB" id="2192870at2"/>
<dbReference type="SUPFAM" id="SSF52172">
    <property type="entry name" value="CheY-like"/>
    <property type="match status" value="1"/>
</dbReference>
<keyword evidence="13" id="KW-1185">Reference proteome</keyword>
<protein>
    <submittedName>
        <fullName evidence="12">Response regulator</fullName>
    </submittedName>
</protein>
<feature type="modified residue" description="4-aspartylphosphate" evidence="8">
    <location>
        <position position="51"/>
    </location>
</feature>
<dbReference type="InterPro" id="IPR001789">
    <property type="entry name" value="Sig_transdc_resp-reg_receiver"/>
</dbReference>
<dbReference type="InterPro" id="IPR036388">
    <property type="entry name" value="WH-like_DNA-bd_sf"/>
</dbReference>
<dbReference type="InterPro" id="IPR016032">
    <property type="entry name" value="Sig_transdc_resp-reg_C-effctor"/>
</dbReference>
<evidence type="ECO:0000256" key="3">
    <source>
        <dbReference type="ARBA" id="ARBA00022553"/>
    </source>
</evidence>
<sequence>MSTILVAQSNNNILTSQQKMLEEQGYTVELLRELGQLNGFSGKSINGIVLDQAIASVPTCDSISQFRQRFKAPVIVSLDSDDEDVHSLFLELGADEVISKDAKPRLWRARLDALLRRQAANSQFDEEPDQLTFGQLHIDKNTRRVSYGQERIDLTTHEFELLWLLASNGGKVVKREFVYEQILGKYYRPDTRTIDVRISRLRKKLHDNPSRPEKIKTIWRQGYLFVTDVWN</sequence>
<keyword evidence="6 9" id="KW-0238">DNA-binding</keyword>
<dbReference type="GO" id="GO:0032993">
    <property type="term" value="C:protein-DNA complex"/>
    <property type="evidence" value="ECO:0007669"/>
    <property type="project" value="TreeGrafter"/>
</dbReference>
<evidence type="ECO:0000259" key="11">
    <source>
        <dbReference type="PROSITE" id="PS51755"/>
    </source>
</evidence>
<dbReference type="Proteomes" id="UP000228621">
    <property type="component" value="Unassembled WGS sequence"/>
</dbReference>
<keyword evidence="5" id="KW-0805">Transcription regulation</keyword>
<dbReference type="RefSeq" id="WP_099640511.1">
    <property type="nucleotide sequence ID" value="NZ_JAQPZX010000002.1"/>
</dbReference>
<dbReference type="PANTHER" id="PTHR48111">
    <property type="entry name" value="REGULATOR OF RPOS"/>
    <property type="match status" value="1"/>
</dbReference>
<dbReference type="Pfam" id="PF00486">
    <property type="entry name" value="Trans_reg_C"/>
    <property type="match status" value="1"/>
</dbReference>
<evidence type="ECO:0000256" key="6">
    <source>
        <dbReference type="ARBA" id="ARBA00023125"/>
    </source>
</evidence>